<dbReference type="CDD" id="cd10211">
    <property type="entry name" value="ASKHA_NBD_Arp5"/>
    <property type="match status" value="1"/>
</dbReference>
<proteinExistence type="inferred from homology"/>
<dbReference type="AlphaFoldDB" id="A0A9W8CQT4"/>
<dbReference type="OrthoDB" id="7340501at2759"/>
<dbReference type="Gene3D" id="3.30.420.40">
    <property type="match status" value="2"/>
</dbReference>
<comment type="subcellular location">
    <subcellularLocation>
        <location evidence="1">Nucleus</location>
    </subcellularLocation>
</comment>
<name>A0A9W8CQT4_9FUNG</name>
<evidence type="ECO:0000256" key="7">
    <source>
        <dbReference type="RuleBase" id="RU000487"/>
    </source>
</evidence>
<feature type="coiled-coil region" evidence="8">
    <location>
        <begin position="286"/>
        <end position="324"/>
    </location>
</feature>
<comment type="similarity">
    <text evidence="7">Belongs to the actin family.</text>
</comment>
<dbReference type="Proteomes" id="UP001149813">
    <property type="component" value="Unassembled WGS sequence"/>
</dbReference>
<accession>A0A9W8CQT4</accession>
<keyword evidence="5" id="KW-0804">Transcription</keyword>
<evidence type="ECO:0000256" key="3">
    <source>
        <dbReference type="ARBA" id="ARBA00023015"/>
    </source>
</evidence>
<feature type="compositionally biased region" description="Acidic residues" evidence="9">
    <location>
        <begin position="540"/>
        <end position="550"/>
    </location>
</feature>
<evidence type="ECO:0000256" key="5">
    <source>
        <dbReference type="ARBA" id="ARBA00023163"/>
    </source>
</evidence>
<dbReference type="GO" id="GO:0006974">
    <property type="term" value="P:DNA damage response"/>
    <property type="evidence" value="ECO:0007669"/>
    <property type="project" value="UniProtKB-KW"/>
</dbReference>
<evidence type="ECO:0000256" key="9">
    <source>
        <dbReference type="SAM" id="MobiDB-lite"/>
    </source>
</evidence>
<sequence length="761" mass="86375">MVGAGNGTVYEIPDGPADPEPAIPSFDFATMGQSGGVPLVIDNGPRTCRAGWASEQDPRLEFSNLVSRYRNRKLSANMMLLVGDSVYSDPLAKPSIRSGFDNDVVTNFDAMESVLDYVFTMLGCVDERVNQPIVMTEAACTPYTSRKHMSELLFECYNVPSVTYGVDSAWSYYKNTGTFGTDGLVVGSGTSTSHIVPIYDARMHTDKCRRINLGSDSMDDYMLKLLQLKYPSFPMKITDWQARQLVNKYTYYAQDFDEELAGYLDMEGLWERDVAVQFPFPMPALDERTEEEIQRATERRREQAKKMQEMAAKKRQEKVDMRAKELEELTSLRDSKDDVGEAEFAQRLREANMSDEQQLAEAIASAQQVVNRALNKELGIEPEEKEAPSFPLVDMPDSELTEEQRAEKRKQVFLKGSHDARERARVEKEKERVKQAEIARADDERRRDHFDEWLADMQAKRNEVITRMEDRRARRRELNDRRSHASQMRMRNIADLAANESLAGPNGGAGSKRRRRGDPDDDFGAEDDDWNVYRDISKEEEAEEDEEDEAEIERYNKILEQHAPDFLEGLDREARAKIERTTMYRFAEGCQPAILDKPAVPYKPDNATLVARAAREYQLHLNIERIRVPEIVFRPSLVGLDQAGLLETIDNVVRHTGRTSLVSNVFVTGPGFAQVSGIVERLERDIRSIVPVGTPVSVRRAADPLRDAWRGAALWSVSEADAFKASRVTRQDYLEFGGEYIREHGASNRYYASPAAGSPNF</sequence>
<protein>
    <submittedName>
        <fullName evidence="10">Nuclear actin-protein involved in chromatin remodeling</fullName>
    </submittedName>
</protein>
<reference evidence="10" key="1">
    <citation type="submission" date="2022-07" db="EMBL/GenBank/DDBJ databases">
        <title>Phylogenomic reconstructions and comparative analyses of Kickxellomycotina fungi.</title>
        <authorList>
            <person name="Reynolds N.K."/>
            <person name="Stajich J.E."/>
            <person name="Barry K."/>
            <person name="Grigoriev I.V."/>
            <person name="Crous P."/>
            <person name="Smith M.E."/>
        </authorList>
    </citation>
    <scope>NUCLEOTIDE SEQUENCE</scope>
    <source>
        <strain evidence="10">NBRC 32514</strain>
    </source>
</reference>
<dbReference type="InterPro" id="IPR043129">
    <property type="entry name" value="ATPase_NBD"/>
</dbReference>
<dbReference type="FunFam" id="3.30.420.40:FF:000122">
    <property type="entry name" value="ARP5 actin-related protein 5 homolog"/>
    <property type="match status" value="1"/>
</dbReference>
<evidence type="ECO:0000313" key="11">
    <source>
        <dbReference type="Proteomes" id="UP001149813"/>
    </source>
</evidence>
<evidence type="ECO:0000256" key="2">
    <source>
        <dbReference type="ARBA" id="ARBA00022763"/>
    </source>
</evidence>
<dbReference type="PANTHER" id="PTHR11937">
    <property type="entry name" value="ACTIN"/>
    <property type="match status" value="1"/>
</dbReference>
<gene>
    <name evidence="10" type="primary">ARP5</name>
    <name evidence="10" type="ORF">LPJ53_002841</name>
</gene>
<dbReference type="InterPro" id="IPR004000">
    <property type="entry name" value="Actin"/>
</dbReference>
<organism evidence="10 11">
    <name type="scientific">Coemansia erecta</name>
    <dbReference type="NCBI Taxonomy" id="147472"/>
    <lineage>
        <taxon>Eukaryota</taxon>
        <taxon>Fungi</taxon>
        <taxon>Fungi incertae sedis</taxon>
        <taxon>Zoopagomycota</taxon>
        <taxon>Kickxellomycotina</taxon>
        <taxon>Kickxellomycetes</taxon>
        <taxon>Kickxellales</taxon>
        <taxon>Kickxellaceae</taxon>
        <taxon>Coemansia</taxon>
    </lineage>
</organism>
<keyword evidence="11" id="KW-1185">Reference proteome</keyword>
<keyword evidence="6" id="KW-0539">Nucleus</keyword>
<keyword evidence="4 8" id="KW-0175">Coiled coil</keyword>
<dbReference type="Pfam" id="PF00022">
    <property type="entry name" value="Actin"/>
    <property type="match status" value="2"/>
</dbReference>
<feature type="region of interest" description="Disordered" evidence="9">
    <location>
        <begin position="416"/>
        <end position="445"/>
    </location>
</feature>
<dbReference type="SMART" id="SM00268">
    <property type="entry name" value="ACTIN"/>
    <property type="match status" value="1"/>
</dbReference>
<evidence type="ECO:0000256" key="6">
    <source>
        <dbReference type="ARBA" id="ARBA00023242"/>
    </source>
</evidence>
<evidence type="ECO:0000256" key="4">
    <source>
        <dbReference type="ARBA" id="ARBA00023054"/>
    </source>
</evidence>
<evidence type="ECO:0000256" key="1">
    <source>
        <dbReference type="ARBA" id="ARBA00004123"/>
    </source>
</evidence>
<dbReference type="GO" id="GO:0005634">
    <property type="term" value="C:nucleus"/>
    <property type="evidence" value="ECO:0007669"/>
    <property type="project" value="UniProtKB-SubCell"/>
</dbReference>
<dbReference type="FunFam" id="3.30.420.40:FF:000058">
    <property type="entry name" value="Putative actin-related protein 5"/>
    <property type="match status" value="1"/>
</dbReference>
<evidence type="ECO:0000256" key="8">
    <source>
        <dbReference type="SAM" id="Coils"/>
    </source>
</evidence>
<keyword evidence="2" id="KW-0227">DNA damage</keyword>
<dbReference type="EMBL" id="JANBOJ010000095">
    <property type="protein sequence ID" value="KAJ1722785.1"/>
    <property type="molecule type" value="Genomic_DNA"/>
</dbReference>
<dbReference type="SUPFAM" id="SSF53067">
    <property type="entry name" value="Actin-like ATPase domain"/>
    <property type="match status" value="2"/>
</dbReference>
<comment type="caution">
    <text evidence="10">The sequence shown here is derived from an EMBL/GenBank/DDBJ whole genome shotgun (WGS) entry which is preliminary data.</text>
</comment>
<keyword evidence="3" id="KW-0805">Transcription regulation</keyword>
<feature type="compositionally biased region" description="Acidic residues" evidence="9">
    <location>
        <begin position="519"/>
        <end position="530"/>
    </location>
</feature>
<evidence type="ECO:0000313" key="10">
    <source>
        <dbReference type="EMBL" id="KAJ1722785.1"/>
    </source>
</evidence>
<feature type="region of interest" description="Disordered" evidence="9">
    <location>
        <begin position="496"/>
        <end position="550"/>
    </location>
</feature>